<dbReference type="OrthoDB" id="56298at2157"/>
<feature type="domain" description="Pyruvate kinase C-terminal" evidence="19">
    <location>
        <begin position="353"/>
        <end position="468"/>
    </location>
</feature>
<keyword evidence="10" id="KW-0067">ATP-binding</keyword>
<evidence type="ECO:0000259" key="18">
    <source>
        <dbReference type="Pfam" id="PF00391"/>
    </source>
</evidence>
<dbReference type="InterPro" id="IPR015806">
    <property type="entry name" value="Pyrv_Knase_insert_dom_sf"/>
</dbReference>
<keyword evidence="21" id="KW-1185">Reference proteome</keyword>
<comment type="catalytic activity">
    <reaction evidence="16">
        <text>pyruvate + ATP = phosphoenolpyruvate + ADP + H(+)</text>
        <dbReference type="Rhea" id="RHEA:18157"/>
        <dbReference type="ChEBI" id="CHEBI:15361"/>
        <dbReference type="ChEBI" id="CHEBI:15378"/>
        <dbReference type="ChEBI" id="CHEBI:30616"/>
        <dbReference type="ChEBI" id="CHEBI:58702"/>
        <dbReference type="ChEBI" id="CHEBI:456216"/>
        <dbReference type="EC" id="2.7.1.40"/>
    </reaction>
</comment>
<sequence>MQRAKIVCTLGPASDDRGTIRRLADAGMSVARLNASHGTTDERAELLSRVQAADEATADPLAAMIDLRGPEVRTATIAEPIRLPTGSTVRFIKGETATSETVGLSHSIAAVEPGDTVLLDDGRIETTVERVDGETVIARVDSGGAVGSREGVTPRGVDLGLDLIDDEDREDLRLAAEHGADFVAASFVGDAADVYEVVDTLESFGGTETAVVAKIERGRAIENLDGIIDAADGVMVARGDLGVECPLEDVPLIQKRIIRRCVDAGIPVITATEMLDSMVSARRPTRAEASDVANAVFDGTDAVMLSAETAAGDYPVEAVETMARIVRRIEASGEYAATRDERVPAAKAGARTEALARSARYLARDIDATAIVVVSESGYTARRTAKFRPPVPVVAVTPDDRVRRQLAVAWGIDARYASYSTDIDAILETAVAKATAAGVAESGDTIVVLSGMIAGVAGTDATNTLKVHTVAERLATGRGVVSGRSAGPLVRTDDGDLSGVQSGAIVALPAGFDGEFDGDVTNIGGIVAVDEGLTGYPAIIARELDVPMVSGATVPAAVEEGADITVDGDRAVVYEGDVVSRRTNGTETSVRDR</sequence>
<evidence type="ECO:0000256" key="15">
    <source>
        <dbReference type="NCBIfam" id="TIGR01064"/>
    </source>
</evidence>
<dbReference type="HOGENOM" id="CLU_015439_0_2_2"/>
<dbReference type="SUPFAM" id="SSF52935">
    <property type="entry name" value="PK C-terminal domain-like"/>
    <property type="match status" value="1"/>
</dbReference>
<dbReference type="GO" id="GO:0005524">
    <property type="term" value="F:ATP binding"/>
    <property type="evidence" value="ECO:0007669"/>
    <property type="project" value="UniProtKB-KW"/>
</dbReference>
<evidence type="ECO:0000256" key="7">
    <source>
        <dbReference type="ARBA" id="ARBA00022723"/>
    </source>
</evidence>
<evidence type="ECO:0000256" key="5">
    <source>
        <dbReference type="ARBA" id="ARBA00012142"/>
    </source>
</evidence>
<dbReference type="KEGG" id="nph:NP_1746A"/>
<keyword evidence="13 16" id="KW-0324">Glycolysis</keyword>
<reference evidence="20 21" key="1">
    <citation type="journal article" date="2005" name="Genome Res.">
        <title>Living with two extremes: conclusions from the genome sequence of Natronomonas pharaonis.</title>
        <authorList>
            <person name="Falb M."/>
            <person name="Pfeiffer F."/>
            <person name="Palm P."/>
            <person name="Rodewald K."/>
            <person name="Hickmann V."/>
            <person name="Tittor J."/>
            <person name="Oesterhelt D."/>
        </authorList>
    </citation>
    <scope>NUCLEOTIDE SEQUENCE [LARGE SCALE GENOMIC DNA]</scope>
    <source>
        <strain evidence="21">ATCC 35678 / DSM 2160 / CIP 103997 / JCM 8858 / NBRC 14720 / NCIMB 2260 / Gabara</strain>
    </source>
</reference>
<dbReference type="Pfam" id="PF02887">
    <property type="entry name" value="PK_C"/>
    <property type="match status" value="1"/>
</dbReference>
<dbReference type="GO" id="GO:0004743">
    <property type="term" value="F:pyruvate kinase activity"/>
    <property type="evidence" value="ECO:0007669"/>
    <property type="project" value="UniProtKB-UniRule"/>
</dbReference>
<accession>A0A1U7EVC8</accession>
<organism evidence="20 21">
    <name type="scientific">Natronomonas pharaonis (strain ATCC 35678 / DSM 2160 / CIP 103997 / JCM 8858 / NBRC 14720 / NCIMB 2260 / Gabara)</name>
    <name type="common">Halobacterium pharaonis</name>
    <dbReference type="NCBI Taxonomy" id="348780"/>
    <lineage>
        <taxon>Archaea</taxon>
        <taxon>Methanobacteriati</taxon>
        <taxon>Methanobacteriota</taxon>
        <taxon>Stenosarchaea group</taxon>
        <taxon>Halobacteria</taxon>
        <taxon>Halobacteriales</taxon>
        <taxon>Natronomonadaceae</taxon>
        <taxon>Natronomonas</taxon>
    </lineage>
</organism>
<dbReference type="InterPro" id="IPR015813">
    <property type="entry name" value="Pyrv/PenolPyrv_kinase-like_dom"/>
</dbReference>
<evidence type="ECO:0000259" key="17">
    <source>
        <dbReference type="Pfam" id="PF00224"/>
    </source>
</evidence>
<evidence type="ECO:0000256" key="10">
    <source>
        <dbReference type="ARBA" id="ARBA00022840"/>
    </source>
</evidence>
<dbReference type="EMBL" id="CR936257">
    <property type="protein sequence ID" value="CAI48964.1"/>
    <property type="molecule type" value="Genomic_DNA"/>
</dbReference>
<dbReference type="GO" id="GO:0016301">
    <property type="term" value="F:kinase activity"/>
    <property type="evidence" value="ECO:0007669"/>
    <property type="project" value="UniProtKB-KW"/>
</dbReference>
<dbReference type="NCBIfam" id="NF004978">
    <property type="entry name" value="PRK06354.1"/>
    <property type="match status" value="1"/>
</dbReference>
<keyword evidence="8" id="KW-0547">Nucleotide-binding</keyword>
<evidence type="ECO:0000313" key="20">
    <source>
        <dbReference type="EMBL" id="CAI48964.1"/>
    </source>
</evidence>
<dbReference type="EC" id="2.7.1.40" evidence="5 15"/>
<dbReference type="UniPathway" id="UPA00109">
    <property type="reaction ID" value="UER00188"/>
</dbReference>
<dbReference type="InterPro" id="IPR036637">
    <property type="entry name" value="Phosphohistidine_dom_sf"/>
</dbReference>
<dbReference type="eggNOG" id="arCOG01112">
    <property type="taxonomic scope" value="Archaea"/>
</dbReference>
<evidence type="ECO:0000313" key="21">
    <source>
        <dbReference type="Proteomes" id="UP000002698"/>
    </source>
</evidence>
<dbReference type="InterPro" id="IPR011037">
    <property type="entry name" value="Pyrv_Knase-like_insert_dom_sf"/>
</dbReference>
<evidence type="ECO:0000256" key="4">
    <source>
        <dbReference type="ARBA" id="ARBA00008663"/>
    </source>
</evidence>
<dbReference type="eggNOG" id="arCOG04120">
    <property type="taxonomic scope" value="Archaea"/>
</dbReference>
<keyword evidence="7" id="KW-0479">Metal-binding</keyword>
<dbReference type="STRING" id="348780.NP_1746A"/>
<dbReference type="AlphaFoldDB" id="A0A1U7EVC8"/>
<comment type="similarity">
    <text evidence="4 16">Belongs to the pyruvate kinase family.</text>
</comment>
<dbReference type="InterPro" id="IPR040442">
    <property type="entry name" value="Pyrv_kinase-like_dom_sf"/>
</dbReference>
<dbReference type="NCBIfam" id="NF004491">
    <property type="entry name" value="PRK05826.1"/>
    <property type="match status" value="1"/>
</dbReference>
<dbReference type="Gene3D" id="2.40.33.10">
    <property type="entry name" value="PK beta-barrel domain-like"/>
    <property type="match status" value="1"/>
</dbReference>
<dbReference type="Gene3D" id="3.40.1380.20">
    <property type="entry name" value="Pyruvate kinase, C-terminal domain"/>
    <property type="match status" value="1"/>
</dbReference>
<protein>
    <recommendedName>
        <fullName evidence="5 15">Pyruvate kinase</fullName>
        <ecNumber evidence="5 15">2.7.1.40</ecNumber>
    </recommendedName>
</protein>
<keyword evidence="9 16" id="KW-0418">Kinase</keyword>
<dbReference type="GO" id="GO:0030955">
    <property type="term" value="F:potassium ion binding"/>
    <property type="evidence" value="ECO:0007669"/>
    <property type="project" value="UniProtKB-UniRule"/>
</dbReference>
<dbReference type="InterPro" id="IPR015795">
    <property type="entry name" value="Pyrv_Knase_C"/>
</dbReference>
<proteinExistence type="inferred from homology"/>
<keyword evidence="6 16" id="KW-0808">Transferase</keyword>
<dbReference type="Pfam" id="PF00224">
    <property type="entry name" value="PK"/>
    <property type="match status" value="1"/>
</dbReference>
<keyword evidence="12" id="KW-0630">Potassium</keyword>
<keyword evidence="11 16" id="KW-0460">Magnesium</keyword>
<dbReference type="Gene3D" id="3.50.30.10">
    <property type="entry name" value="Phosphohistidine domain"/>
    <property type="match status" value="1"/>
</dbReference>
<dbReference type="PRINTS" id="PR01050">
    <property type="entry name" value="PYRUVTKNASE"/>
</dbReference>
<evidence type="ECO:0000256" key="3">
    <source>
        <dbReference type="ARBA" id="ARBA00006237"/>
    </source>
</evidence>
<comment type="similarity">
    <text evidence="3">In the C-terminal section; belongs to the PEP-utilizing enzyme family.</text>
</comment>
<evidence type="ECO:0000259" key="19">
    <source>
        <dbReference type="Pfam" id="PF02887"/>
    </source>
</evidence>
<dbReference type="Pfam" id="PF00391">
    <property type="entry name" value="PEP-utilizers"/>
    <property type="match status" value="1"/>
</dbReference>
<comment type="pathway">
    <text evidence="2 16">Carbohydrate degradation; glycolysis; pyruvate from D-glyceraldehyde 3-phosphate: step 5/5.</text>
</comment>
<evidence type="ECO:0000256" key="6">
    <source>
        <dbReference type="ARBA" id="ARBA00022679"/>
    </source>
</evidence>
<evidence type="ECO:0000256" key="13">
    <source>
        <dbReference type="ARBA" id="ARBA00023152"/>
    </source>
</evidence>
<evidence type="ECO:0000256" key="9">
    <source>
        <dbReference type="ARBA" id="ARBA00022777"/>
    </source>
</evidence>
<dbReference type="NCBIfam" id="TIGR01064">
    <property type="entry name" value="pyruv_kin"/>
    <property type="match status" value="1"/>
</dbReference>
<dbReference type="InterPro" id="IPR001697">
    <property type="entry name" value="Pyr_Knase"/>
</dbReference>
<evidence type="ECO:0000256" key="1">
    <source>
        <dbReference type="ARBA" id="ARBA00001946"/>
    </source>
</evidence>
<gene>
    <name evidence="20" type="primary">pykA</name>
    <name evidence="20" type="ordered locus">NP_1746A</name>
</gene>
<dbReference type="SUPFAM" id="SSF51621">
    <property type="entry name" value="Phosphoenolpyruvate/pyruvate domain"/>
    <property type="match status" value="1"/>
</dbReference>
<dbReference type="InterPro" id="IPR015793">
    <property type="entry name" value="Pyrv_Knase_brl"/>
</dbReference>
<dbReference type="Proteomes" id="UP000002698">
    <property type="component" value="Chromosome"/>
</dbReference>
<dbReference type="EnsemblBacteria" id="CAI48964">
    <property type="protein sequence ID" value="CAI48964"/>
    <property type="gene ID" value="NP_1746A"/>
</dbReference>
<dbReference type="InterPro" id="IPR036918">
    <property type="entry name" value="Pyrv_Knase_C_sf"/>
</dbReference>
<feature type="domain" description="Pyruvate kinase barrel" evidence="17">
    <location>
        <begin position="2"/>
        <end position="319"/>
    </location>
</feature>
<dbReference type="InterPro" id="IPR008279">
    <property type="entry name" value="PEP-util_enz_mobile_dom"/>
</dbReference>
<evidence type="ECO:0000256" key="14">
    <source>
        <dbReference type="ARBA" id="ARBA00023317"/>
    </source>
</evidence>
<evidence type="ECO:0000256" key="16">
    <source>
        <dbReference type="RuleBase" id="RU000504"/>
    </source>
</evidence>
<evidence type="ECO:0000256" key="2">
    <source>
        <dbReference type="ARBA" id="ARBA00004997"/>
    </source>
</evidence>
<dbReference type="RefSeq" id="WP_011322597.1">
    <property type="nucleotide sequence ID" value="NC_007426.1"/>
</dbReference>
<dbReference type="GO" id="GO:0000287">
    <property type="term" value="F:magnesium ion binding"/>
    <property type="evidence" value="ECO:0007669"/>
    <property type="project" value="UniProtKB-UniRule"/>
</dbReference>
<dbReference type="SUPFAM" id="SSF50800">
    <property type="entry name" value="PK beta-barrel domain-like"/>
    <property type="match status" value="1"/>
</dbReference>
<keyword evidence="14 20" id="KW-0670">Pyruvate</keyword>
<name>A0A1U7EVC8_NATPD</name>
<feature type="domain" description="PEP-utilising enzyme mobile" evidence="18">
    <location>
        <begin position="520"/>
        <end position="570"/>
    </location>
</feature>
<dbReference type="PANTHER" id="PTHR11817">
    <property type="entry name" value="PYRUVATE KINASE"/>
    <property type="match status" value="1"/>
</dbReference>
<dbReference type="SUPFAM" id="SSF52009">
    <property type="entry name" value="Phosphohistidine domain"/>
    <property type="match status" value="1"/>
</dbReference>
<dbReference type="Gene3D" id="3.20.20.60">
    <property type="entry name" value="Phosphoenolpyruvate-binding domains"/>
    <property type="match status" value="1"/>
</dbReference>
<evidence type="ECO:0000256" key="11">
    <source>
        <dbReference type="ARBA" id="ARBA00022842"/>
    </source>
</evidence>
<evidence type="ECO:0000256" key="8">
    <source>
        <dbReference type="ARBA" id="ARBA00022741"/>
    </source>
</evidence>
<comment type="cofactor">
    <cofactor evidence="1">
        <name>Mg(2+)</name>
        <dbReference type="ChEBI" id="CHEBI:18420"/>
    </cofactor>
</comment>
<evidence type="ECO:0000256" key="12">
    <source>
        <dbReference type="ARBA" id="ARBA00022958"/>
    </source>
</evidence>
<dbReference type="GeneID" id="3703080"/>